<dbReference type="EMBL" id="VMKP01000003">
    <property type="protein sequence ID" value="TVO64674.1"/>
    <property type="molecule type" value="Genomic_DNA"/>
</dbReference>
<keyword evidence="7" id="KW-1185">Reference proteome</keyword>
<accession>A0A557RHT0</accession>
<dbReference type="Gene3D" id="3.20.20.100">
    <property type="entry name" value="NADP-dependent oxidoreductase domain"/>
    <property type="match status" value="1"/>
</dbReference>
<evidence type="ECO:0000256" key="1">
    <source>
        <dbReference type="ARBA" id="ARBA00022857"/>
    </source>
</evidence>
<dbReference type="AlphaFoldDB" id="A0A557RHT0"/>
<reference evidence="6 7" key="1">
    <citation type="submission" date="2019-07" db="EMBL/GenBank/DDBJ databases">
        <title>Reclasification of Spiribacter aquaticus.</title>
        <authorList>
            <person name="Leon M.J."/>
            <person name="Sanchez-Porro C."/>
            <person name="Ventosa A."/>
        </authorList>
    </citation>
    <scope>NUCLEOTIDE SEQUENCE [LARGE SCALE GENOMIC DNA]</scope>
    <source>
        <strain evidence="6 7">SP30</strain>
    </source>
</reference>
<evidence type="ECO:0000256" key="3">
    <source>
        <dbReference type="ARBA" id="ARBA00038157"/>
    </source>
</evidence>
<evidence type="ECO:0000256" key="4">
    <source>
        <dbReference type="ARBA" id="ARBA00070119"/>
    </source>
</evidence>
<dbReference type="FunFam" id="3.20.20.100:FF:000005">
    <property type="entry name" value="NADP(H)-dependent aldo-keto reductase"/>
    <property type="match status" value="1"/>
</dbReference>
<evidence type="ECO:0000256" key="2">
    <source>
        <dbReference type="ARBA" id="ARBA00023002"/>
    </source>
</evidence>
<protein>
    <recommendedName>
        <fullName evidence="4">Protein tas</fullName>
    </recommendedName>
</protein>
<comment type="similarity">
    <text evidence="3">Belongs to the aldo/keto reductase family. Aldo/keto reductase 2 subfamily.</text>
</comment>
<dbReference type="InterPro" id="IPR036812">
    <property type="entry name" value="NAD(P)_OxRdtase_dom_sf"/>
</dbReference>
<dbReference type="GO" id="GO:0016491">
    <property type="term" value="F:oxidoreductase activity"/>
    <property type="evidence" value="ECO:0007669"/>
    <property type="project" value="UniProtKB-KW"/>
</dbReference>
<feature type="domain" description="NADP-dependent oxidoreductase" evidence="5">
    <location>
        <begin position="16"/>
        <end position="337"/>
    </location>
</feature>
<dbReference type="Proteomes" id="UP000316688">
    <property type="component" value="Unassembled WGS sequence"/>
</dbReference>
<evidence type="ECO:0000313" key="6">
    <source>
        <dbReference type="EMBL" id="TVO64674.1"/>
    </source>
</evidence>
<keyword evidence="2" id="KW-0560">Oxidoreductase</keyword>
<dbReference type="InterPro" id="IPR023210">
    <property type="entry name" value="NADP_OxRdtase_dom"/>
</dbReference>
<dbReference type="RefSeq" id="WP_144348216.1">
    <property type="nucleotide sequence ID" value="NZ_VMKP01000003.1"/>
</dbReference>
<dbReference type="NCBIfam" id="NF007912">
    <property type="entry name" value="PRK10625.1"/>
    <property type="match status" value="1"/>
</dbReference>
<dbReference type="PANTHER" id="PTHR43364">
    <property type="entry name" value="NADH-SPECIFIC METHYLGLYOXAL REDUCTASE-RELATED"/>
    <property type="match status" value="1"/>
</dbReference>
<comment type="caution">
    <text evidence="6">The sequence shown here is derived from an EMBL/GenBank/DDBJ whole genome shotgun (WGS) entry which is preliminary data.</text>
</comment>
<keyword evidence="1" id="KW-0521">NADP</keyword>
<evidence type="ECO:0000313" key="7">
    <source>
        <dbReference type="Proteomes" id="UP000316688"/>
    </source>
</evidence>
<dbReference type="InterPro" id="IPR050523">
    <property type="entry name" value="AKR_Detox_Biosynth"/>
</dbReference>
<dbReference type="CDD" id="cd19094">
    <property type="entry name" value="AKR_Tas-like"/>
    <property type="match status" value="1"/>
</dbReference>
<evidence type="ECO:0000259" key="5">
    <source>
        <dbReference type="Pfam" id="PF00248"/>
    </source>
</evidence>
<sequence length="346" mass="38198">MEYRKLGHTDIEVSALCLGTMTYGKQNTQQDASSQLDYAVERGINFIDTAEMYPVPPETETQGDTETMIGRWLTKRGRRDDLVIATKISGPGLSTVRNGKGDYSAEQLRTAVDESLQRLGTDVIDLYQLHWPARNSNFFGKLGFTPRGDEPDPVDGMLEVLETLQSLVTAGKIRHVGLSNESAWGTMKFLELAERHGLPRMVSVQNPYNLLNRSYEVGLAEVSHREQVGLLPYSPLAFGVLSGKYLGDGQPENARLTLFDRFTRYTKAPGVRATEAYVQLAREHGLDPAQMALAWVTGRPFVTSNIIGATTIEQLENDIDSAEVNLSDEVLDAIEAIHADAPNPCP</sequence>
<proteinExistence type="inferred from homology"/>
<name>A0A557RHT0_9GAMM</name>
<gene>
    <name evidence="6" type="ORF">FPL11_08480</name>
</gene>
<dbReference type="SUPFAM" id="SSF51430">
    <property type="entry name" value="NAD(P)-linked oxidoreductase"/>
    <property type="match status" value="1"/>
</dbReference>
<dbReference type="PANTHER" id="PTHR43364:SF4">
    <property type="entry name" value="NAD(P)-LINKED OXIDOREDUCTASE SUPERFAMILY PROTEIN"/>
    <property type="match status" value="1"/>
</dbReference>
<organism evidence="6 7">
    <name type="scientific">Spiribacter aquaticus</name>
    <dbReference type="NCBI Taxonomy" id="1935996"/>
    <lineage>
        <taxon>Bacteria</taxon>
        <taxon>Pseudomonadati</taxon>
        <taxon>Pseudomonadota</taxon>
        <taxon>Gammaproteobacteria</taxon>
        <taxon>Chromatiales</taxon>
        <taxon>Ectothiorhodospiraceae</taxon>
        <taxon>Spiribacter</taxon>
    </lineage>
</organism>
<dbReference type="Pfam" id="PF00248">
    <property type="entry name" value="Aldo_ket_red"/>
    <property type="match status" value="1"/>
</dbReference>